<dbReference type="InterPro" id="IPR011989">
    <property type="entry name" value="ARM-like"/>
</dbReference>
<evidence type="ECO:0000313" key="7">
    <source>
        <dbReference type="EMBL" id="KAK9745408.1"/>
    </source>
</evidence>
<sequence length="356" mass="40228">MAKIVWISPNDAMKYLYDNGNGKVYRQMMSWIDSKDSDLVSTGILAIGNFARNDMHCIYMVQSGLSKKLIDILATHNKKDVDTKIQHAVLSTLRHLSIPAQNKSKLIEENIVEVLYGMINNDYYPVIFKLMGTFRMLVDGQEASARALINKKEFIEKIIYWCYNSDHLGVRAEAPRLLVWLIKNSRSSEAYPIILSVSDSMKCLVDMISSLHTVMQNEAIIAITLISSYYFCSNDNKKMSTTMSEPDATSQLNNSNSKSHINSEYLADLLIAADIAKNVEFIIKKYHEKIAFETASNLVKLLSLLSNSIGIIEHFKNCKINDALTLLEKNKKIKELSSDISVLKTSFDGESKNEEV</sequence>
<gene>
    <name evidence="7" type="ORF">QE152_g7005</name>
</gene>
<reference evidence="7 8" key="1">
    <citation type="journal article" date="2024" name="BMC Genomics">
        <title>De novo assembly and annotation of Popillia japonica's genome with initial clues to its potential as an invasive pest.</title>
        <authorList>
            <person name="Cucini C."/>
            <person name="Boschi S."/>
            <person name="Funari R."/>
            <person name="Cardaioli E."/>
            <person name="Iannotti N."/>
            <person name="Marturano G."/>
            <person name="Paoli F."/>
            <person name="Bruttini M."/>
            <person name="Carapelli A."/>
            <person name="Frati F."/>
            <person name="Nardi F."/>
        </authorList>
    </citation>
    <scope>NUCLEOTIDE SEQUENCE [LARGE SCALE GENOMIC DNA]</scope>
    <source>
        <strain evidence="7">DMR45628</strain>
    </source>
</reference>
<evidence type="ECO:0000256" key="4">
    <source>
        <dbReference type="ARBA" id="ARBA00022490"/>
    </source>
</evidence>
<comment type="subcellular location">
    <subcellularLocation>
        <location evidence="3">Cytoplasm</location>
        <location evidence="3">Cytosol</location>
    </subcellularLocation>
    <subcellularLocation>
        <location evidence="2">Endoplasmic reticulum</location>
    </subcellularLocation>
    <subcellularLocation>
        <location evidence="1">Mitochondrion</location>
    </subcellularLocation>
</comment>
<evidence type="ECO:0000256" key="2">
    <source>
        <dbReference type="ARBA" id="ARBA00004240"/>
    </source>
</evidence>
<evidence type="ECO:0000256" key="5">
    <source>
        <dbReference type="ARBA" id="ARBA00022824"/>
    </source>
</evidence>
<dbReference type="AlphaFoldDB" id="A0AAW1MGU1"/>
<dbReference type="Gene3D" id="1.25.10.10">
    <property type="entry name" value="Leucine-rich Repeat Variant"/>
    <property type="match status" value="1"/>
</dbReference>
<evidence type="ECO:0000256" key="6">
    <source>
        <dbReference type="ARBA" id="ARBA00023128"/>
    </source>
</evidence>
<dbReference type="SMART" id="SM00185">
    <property type="entry name" value="ARM"/>
    <property type="match status" value="2"/>
</dbReference>
<accession>A0AAW1MGU1</accession>
<dbReference type="InterPro" id="IPR040144">
    <property type="entry name" value="RAP1GDS1"/>
</dbReference>
<protein>
    <submittedName>
        <fullName evidence="7">Uncharacterized protein</fullName>
    </submittedName>
</protein>
<comment type="caution">
    <text evidence="7">The sequence shown here is derived from an EMBL/GenBank/DDBJ whole genome shotgun (WGS) entry which is preliminary data.</text>
</comment>
<name>A0AAW1MGU1_POPJA</name>
<dbReference type="SUPFAM" id="SSF48371">
    <property type="entry name" value="ARM repeat"/>
    <property type="match status" value="1"/>
</dbReference>
<keyword evidence="5" id="KW-0256">Endoplasmic reticulum</keyword>
<evidence type="ECO:0000256" key="1">
    <source>
        <dbReference type="ARBA" id="ARBA00004173"/>
    </source>
</evidence>
<dbReference type="GO" id="GO:0005085">
    <property type="term" value="F:guanyl-nucleotide exchange factor activity"/>
    <property type="evidence" value="ECO:0007669"/>
    <property type="project" value="InterPro"/>
</dbReference>
<organism evidence="7 8">
    <name type="scientific">Popillia japonica</name>
    <name type="common">Japanese beetle</name>
    <dbReference type="NCBI Taxonomy" id="7064"/>
    <lineage>
        <taxon>Eukaryota</taxon>
        <taxon>Metazoa</taxon>
        <taxon>Ecdysozoa</taxon>
        <taxon>Arthropoda</taxon>
        <taxon>Hexapoda</taxon>
        <taxon>Insecta</taxon>
        <taxon>Pterygota</taxon>
        <taxon>Neoptera</taxon>
        <taxon>Endopterygota</taxon>
        <taxon>Coleoptera</taxon>
        <taxon>Polyphaga</taxon>
        <taxon>Scarabaeiformia</taxon>
        <taxon>Scarabaeidae</taxon>
        <taxon>Rutelinae</taxon>
        <taxon>Popillia</taxon>
    </lineage>
</organism>
<keyword evidence="6" id="KW-0496">Mitochondrion</keyword>
<dbReference type="GO" id="GO:0005739">
    <property type="term" value="C:mitochondrion"/>
    <property type="evidence" value="ECO:0007669"/>
    <property type="project" value="UniProtKB-SubCell"/>
</dbReference>
<dbReference type="GO" id="GO:0005783">
    <property type="term" value="C:endoplasmic reticulum"/>
    <property type="evidence" value="ECO:0007669"/>
    <property type="project" value="UniProtKB-SubCell"/>
</dbReference>
<evidence type="ECO:0000313" key="8">
    <source>
        <dbReference type="Proteomes" id="UP001458880"/>
    </source>
</evidence>
<dbReference type="InterPro" id="IPR000225">
    <property type="entry name" value="Armadillo"/>
</dbReference>
<keyword evidence="4" id="KW-0963">Cytoplasm</keyword>
<dbReference type="PANTHER" id="PTHR10957">
    <property type="entry name" value="RAP1 GTPASE-GDP DISSOCIATION STIMULATOR 1"/>
    <property type="match status" value="1"/>
</dbReference>
<dbReference type="InterPro" id="IPR016024">
    <property type="entry name" value="ARM-type_fold"/>
</dbReference>
<keyword evidence="8" id="KW-1185">Reference proteome</keyword>
<proteinExistence type="predicted"/>
<dbReference type="EMBL" id="JASPKY010000049">
    <property type="protein sequence ID" value="KAK9745408.1"/>
    <property type="molecule type" value="Genomic_DNA"/>
</dbReference>
<dbReference type="GO" id="GO:0005829">
    <property type="term" value="C:cytosol"/>
    <property type="evidence" value="ECO:0007669"/>
    <property type="project" value="UniProtKB-SubCell"/>
</dbReference>
<dbReference type="Proteomes" id="UP001458880">
    <property type="component" value="Unassembled WGS sequence"/>
</dbReference>
<evidence type="ECO:0000256" key="3">
    <source>
        <dbReference type="ARBA" id="ARBA00004514"/>
    </source>
</evidence>